<dbReference type="InterPro" id="IPR013763">
    <property type="entry name" value="Cyclin-like_dom"/>
</dbReference>
<comment type="subunit">
    <text evidence="10">Component of the Mediator complex, which is composed of MED1, MED4, MED6, MED7, MED8, MED9, MED10, MED11, MED12, MED13, MED13L, MED14, MED15, MED16, MED17, MED18, MED19, MED20, MED21, MED22, MED23, MED24, MED25, MED26, MED27, MED29, MED30, MED31, CCNC, CDK8 and CDC2L6/CDK11. The MED12, MED13, CCNC and CDK8 subunits form a distinct module termed the CDK8 module. Mediator containing the CDK8 module is less active than Mediator lacking this module in supporting transcriptional activation. Individual preparations of the Mediator complex lacking one or more distinct subunits have been variously termed ARC, CRSP, DRIP, PC2, SMCC and TRAP. The cylin/CDK pair formed by CCNC/CDK8 also associates with the large subunit of RNA polymerase II.</text>
</comment>
<dbReference type="InterPro" id="IPR043198">
    <property type="entry name" value="Cyclin/Ssn8"/>
</dbReference>
<evidence type="ECO:0000256" key="11">
    <source>
        <dbReference type="RuleBase" id="RU000383"/>
    </source>
</evidence>
<evidence type="ECO:0000256" key="7">
    <source>
        <dbReference type="ARBA" id="ARBA00023163"/>
    </source>
</evidence>
<dbReference type="PANTHER" id="PTHR10026">
    <property type="entry name" value="CYCLIN"/>
    <property type="match status" value="1"/>
</dbReference>
<dbReference type="CDD" id="cd20514">
    <property type="entry name" value="CYCLIN_CCNC_rpt2"/>
    <property type="match status" value="1"/>
</dbReference>
<dbReference type="InterPro" id="IPR036915">
    <property type="entry name" value="Cyclin-like_sf"/>
</dbReference>
<accession>A0A9X9LUY7</accession>
<dbReference type="FunFam" id="1.10.472.10:FF:000015">
    <property type="entry name" value="Putative cyclin-c"/>
    <property type="match status" value="1"/>
</dbReference>
<evidence type="ECO:0000313" key="14">
    <source>
        <dbReference type="EMBL" id="VCW96698.1"/>
    </source>
</evidence>
<comment type="similarity">
    <text evidence="2">Belongs to the cyclin family. Cyclin C subfamily.</text>
</comment>
<dbReference type="SUPFAM" id="SSF47954">
    <property type="entry name" value="Cyclin-like"/>
    <property type="match status" value="2"/>
</dbReference>
<dbReference type="GO" id="GO:0016538">
    <property type="term" value="F:cyclin-dependent protein serine/threonine kinase regulator activity"/>
    <property type="evidence" value="ECO:0007669"/>
    <property type="project" value="InterPro"/>
</dbReference>
<evidence type="ECO:0000256" key="1">
    <source>
        <dbReference type="ARBA" id="ARBA00004123"/>
    </source>
</evidence>
<feature type="domain" description="Cyclin-like" evidence="13">
    <location>
        <begin position="161"/>
        <end position="259"/>
    </location>
</feature>
<sequence>MKLSREPPDRREPSVSTSSRPVSAPTGCLLPAGWLPLLLRGGPELLSIGTGLHCRVLPAGVKENRVPSSSSHRSRRGAEPSRSDPGARLPGGLGLWSLRGPLRRLVLFYQGKLCSMAGNFWQSSHYLQWILDKQDLLKERQKDLKFLSEEEYWKLQIFFTNVIQALGEHLKLRQQVIATATVYFKRFYARYSLKSIDPVLMAPTCVFLASKVEEFGVVSNTRLISAATSVLKTRFSYAFPKEFPYRMNHILECEFYLLELMDCCLIVYHPYRPLLQYVQDMGQEDMLLPLAWRIVNDTYRTDLCLLYPPFMIALACLHVACVVQQKDARQWFAELSVDMEKILEIIRVILKLYEQWKNFDERKEMATILSKMPKPKPPPNRNSLSDSPLVAGPEAAR</sequence>
<dbReference type="GO" id="GO:0006357">
    <property type="term" value="P:regulation of transcription by RNA polymerase II"/>
    <property type="evidence" value="ECO:0007669"/>
    <property type="project" value="InterPro"/>
</dbReference>
<keyword evidence="5" id="KW-0805">Transcription regulation</keyword>
<evidence type="ECO:0000256" key="4">
    <source>
        <dbReference type="ARBA" id="ARBA00022491"/>
    </source>
</evidence>
<dbReference type="Pfam" id="PF16899">
    <property type="entry name" value="Cyclin_C_2"/>
    <property type="match status" value="1"/>
</dbReference>
<evidence type="ECO:0000256" key="6">
    <source>
        <dbReference type="ARBA" id="ARBA00023127"/>
    </source>
</evidence>
<comment type="subcellular location">
    <subcellularLocation>
        <location evidence="1">Nucleus</location>
    </subcellularLocation>
</comment>
<evidence type="ECO:0000256" key="10">
    <source>
        <dbReference type="ARBA" id="ARBA00064528"/>
    </source>
</evidence>
<feature type="region of interest" description="Disordered" evidence="12">
    <location>
        <begin position="370"/>
        <end position="397"/>
    </location>
</feature>
<dbReference type="CDD" id="cd20513">
    <property type="entry name" value="CYCLIN_CCNC_rpt1"/>
    <property type="match status" value="1"/>
</dbReference>
<reference evidence="14 15" key="1">
    <citation type="submission" date="2018-10" db="EMBL/GenBank/DDBJ databases">
        <authorList>
            <person name="Ekblom R."/>
            <person name="Jareborg N."/>
        </authorList>
    </citation>
    <scope>NUCLEOTIDE SEQUENCE [LARGE SCALE GENOMIC DNA]</scope>
    <source>
        <tissue evidence="14">Muscle</tissue>
    </source>
</reference>
<evidence type="ECO:0000256" key="8">
    <source>
        <dbReference type="ARBA" id="ARBA00023242"/>
    </source>
</evidence>
<dbReference type="Pfam" id="PF00134">
    <property type="entry name" value="Cyclin_N"/>
    <property type="match status" value="1"/>
</dbReference>
<evidence type="ECO:0000256" key="3">
    <source>
        <dbReference type="ARBA" id="ARBA00019492"/>
    </source>
</evidence>
<evidence type="ECO:0000256" key="2">
    <source>
        <dbReference type="ARBA" id="ARBA00008638"/>
    </source>
</evidence>
<keyword evidence="15" id="KW-1185">Reference proteome</keyword>
<dbReference type="InterPro" id="IPR031658">
    <property type="entry name" value="Cyclin_C_2"/>
</dbReference>
<evidence type="ECO:0000256" key="12">
    <source>
        <dbReference type="SAM" id="MobiDB-lite"/>
    </source>
</evidence>
<evidence type="ECO:0000256" key="9">
    <source>
        <dbReference type="ARBA" id="ARBA00025028"/>
    </source>
</evidence>
<comment type="function">
    <text evidence="9">Component of the Mediator complex, a coactivator involved in regulated gene transcription of nearly all RNA polymerase II-dependent genes. Mediator functions as a bridge to convey information from gene-specific regulatory proteins to the basal RNA polymerase II transcription machinery. Mediator is recruited to promoters by direct interactions with regulatory proteins and serves as a scaffold for the assembly of a functional preinitiation complex with RNA polymerase II and the general transcription factors. Binds to and activates cyclin-dependent kinase CDK8 that phosphorylates the CTD (C-terminal domain) of the large subunit of RNA polymerase II (RNAp II), which may inhibit the formation of a transcription initiation complex.</text>
</comment>
<dbReference type="AlphaFoldDB" id="A0A9X9LUY7"/>
<dbReference type="EMBL" id="CYRY02019054">
    <property type="protein sequence ID" value="VCW96698.1"/>
    <property type="molecule type" value="Genomic_DNA"/>
</dbReference>
<evidence type="ECO:0000313" key="15">
    <source>
        <dbReference type="Proteomes" id="UP000269945"/>
    </source>
</evidence>
<proteinExistence type="inferred from homology"/>
<dbReference type="GO" id="GO:0005634">
    <property type="term" value="C:nucleus"/>
    <property type="evidence" value="ECO:0007669"/>
    <property type="project" value="UniProtKB-SubCell"/>
</dbReference>
<dbReference type="GO" id="GO:0032991">
    <property type="term" value="C:protein-containing complex"/>
    <property type="evidence" value="ECO:0007669"/>
    <property type="project" value="UniProtKB-ARBA"/>
</dbReference>
<keyword evidence="7" id="KW-0804">Transcription</keyword>
<feature type="region of interest" description="Disordered" evidence="12">
    <location>
        <begin position="1"/>
        <end position="23"/>
    </location>
</feature>
<evidence type="ECO:0000256" key="5">
    <source>
        <dbReference type="ARBA" id="ARBA00023015"/>
    </source>
</evidence>
<dbReference type="Proteomes" id="UP000269945">
    <property type="component" value="Unassembled WGS sequence"/>
</dbReference>
<keyword evidence="6 11" id="KW-0195">Cyclin</keyword>
<protein>
    <recommendedName>
        <fullName evidence="3">Cyclin-C</fullName>
    </recommendedName>
</protein>
<dbReference type="Gene3D" id="1.10.472.10">
    <property type="entry name" value="Cyclin-like"/>
    <property type="match status" value="2"/>
</dbReference>
<comment type="caution">
    <text evidence="14">The sequence shown here is derived from an EMBL/GenBank/DDBJ whole genome shotgun (WGS) entry which is preliminary data.</text>
</comment>
<keyword evidence="4" id="KW-0678">Repressor</keyword>
<feature type="region of interest" description="Disordered" evidence="12">
    <location>
        <begin position="63"/>
        <end position="86"/>
    </location>
</feature>
<dbReference type="SMART" id="SM00385">
    <property type="entry name" value="CYCLIN"/>
    <property type="match status" value="2"/>
</dbReference>
<evidence type="ECO:0000259" key="13">
    <source>
        <dbReference type="SMART" id="SM00385"/>
    </source>
</evidence>
<gene>
    <name evidence="14" type="ORF">BN2614_LOCUS1</name>
</gene>
<feature type="domain" description="Cyclin-like" evidence="13">
    <location>
        <begin position="276"/>
        <end position="351"/>
    </location>
</feature>
<dbReference type="InterPro" id="IPR006671">
    <property type="entry name" value="Cyclin_N"/>
</dbReference>
<feature type="compositionally biased region" description="Basic and acidic residues" evidence="12">
    <location>
        <begin position="1"/>
        <end position="13"/>
    </location>
</feature>
<name>A0A9X9LUY7_GULGU</name>
<organism evidence="14 15">
    <name type="scientific">Gulo gulo</name>
    <name type="common">Wolverine</name>
    <name type="synonym">Gluton</name>
    <dbReference type="NCBI Taxonomy" id="48420"/>
    <lineage>
        <taxon>Eukaryota</taxon>
        <taxon>Metazoa</taxon>
        <taxon>Chordata</taxon>
        <taxon>Craniata</taxon>
        <taxon>Vertebrata</taxon>
        <taxon>Euteleostomi</taxon>
        <taxon>Mammalia</taxon>
        <taxon>Eutheria</taxon>
        <taxon>Laurasiatheria</taxon>
        <taxon>Carnivora</taxon>
        <taxon>Caniformia</taxon>
        <taxon>Musteloidea</taxon>
        <taxon>Mustelidae</taxon>
        <taxon>Guloninae</taxon>
        <taxon>Gulo</taxon>
    </lineage>
</organism>
<keyword evidence="8" id="KW-0539">Nucleus</keyword>